<dbReference type="Gene3D" id="1.10.20.10">
    <property type="entry name" value="Histone, subunit A"/>
    <property type="match status" value="1"/>
</dbReference>
<reference evidence="2" key="1">
    <citation type="journal article" date="2018" name="Nat. Microbiol.">
        <title>Leveraging single-cell genomics to expand the fungal tree of life.</title>
        <authorList>
            <person name="Ahrendt S.R."/>
            <person name="Quandt C.A."/>
            <person name="Ciobanu D."/>
            <person name="Clum A."/>
            <person name="Salamov A."/>
            <person name="Andreopoulos B."/>
            <person name="Cheng J.F."/>
            <person name="Woyke T."/>
            <person name="Pelin A."/>
            <person name="Henrissat B."/>
            <person name="Reynolds N.K."/>
            <person name="Benny G.L."/>
            <person name="Smith M.E."/>
            <person name="James T.Y."/>
            <person name="Grigoriev I.V."/>
        </authorList>
    </citation>
    <scope>NUCLEOTIDE SEQUENCE [LARGE SCALE GENOMIC DNA]</scope>
</reference>
<accession>A0A4P9WL99</accession>
<dbReference type="InterPro" id="IPR009072">
    <property type="entry name" value="Histone-fold"/>
</dbReference>
<dbReference type="GO" id="GO:0046982">
    <property type="term" value="F:protein heterodimerization activity"/>
    <property type="evidence" value="ECO:0007669"/>
    <property type="project" value="InterPro"/>
</dbReference>
<evidence type="ECO:0000313" key="1">
    <source>
        <dbReference type="EMBL" id="RKO91406.1"/>
    </source>
</evidence>
<keyword evidence="2" id="KW-1185">Reference proteome</keyword>
<dbReference type="EMBL" id="KZ995083">
    <property type="protein sequence ID" value="RKO91406.1"/>
    <property type="molecule type" value="Genomic_DNA"/>
</dbReference>
<dbReference type="OrthoDB" id="1872155at2759"/>
<gene>
    <name evidence="1" type="ORF">BDK51DRAFT_49815</name>
</gene>
<name>A0A4P9WL99_9FUNG</name>
<sequence>MRLRTPKRFPDISEVRTNQSFRVVSILSSSPTAIRESTHPARQPSPSMSKERLEAAVHYCVAKICEEKEHPENTPEDDVRAERCTGLTLPYPAPTAEASQQITLTPQFIHALSTVVYSQIGQFAPLPPPTVVAGSWPQTSRSPVSSDVFPWRALLSAERKPGKKIAPIAGRCCGIGLRIRGIGSGRDRKGGEAMPRLFPLLHGWFFSTPAPSRQHQRICEIAADLKEAKEKKKTRS</sequence>
<dbReference type="AlphaFoldDB" id="A0A4P9WL99"/>
<dbReference type="Proteomes" id="UP000269721">
    <property type="component" value="Unassembled WGS sequence"/>
</dbReference>
<organism evidence="1 2">
    <name type="scientific">Blyttiomyces helicus</name>
    <dbReference type="NCBI Taxonomy" id="388810"/>
    <lineage>
        <taxon>Eukaryota</taxon>
        <taxon>Fungi</taxon>
        <taxon>Fungi incertae sedis</taxon>
        <taxon>Chytridiomycota</taxon>
        <taxon>Chytridiomycota incertae sedis</taxon>
        <taxon>Chytridiomycetes</taxon>
        <taxon>Chytridiomycetes incertae sedis</taxon>
        <taxon>Blyttiomyces</taxon>
    </lineage>
</organism>
<proteinExistence type="predicted"/>
<protein>
    <submittedName>
        <fullName evidence="1">Uncharacterized protein</fullName>
    </submittedName>
</protein>
<evidence type="ECO:0000313" key="2">
    <source>
        <dbReference type="Proteomes" id="UP000269721"/>
    </source>
</evidence>